<comment type="subcellular location">
    <subcellularLocation>
        <location evidence="1">Membrane</location>
        <topology evidence="1">Multi-pass membrane protein</topology>
    </subcellularLocation>
</comment>
<dbReference type="Pfam" id="PF13499">
    <property type="entry name" value="EF-hand_7"/>
    <property type="match status" value="1"/>
</dbReference>
<dbReference type="Gene3D" id="1.20.1540.10">
    <property type="entry name" value="Rhomboid-like"/>
    <property type="match status" value="1"/>
</dbReference>
<evidence type="ECO:0000256" key="3">
    <source>
        <dbReference type="ARBA" id="ARBA00022692"/>
    </source>
</evidence>
<dbReference type="PANTHER" id="PTHR45840:SF8">
    <property type="entry name" value="RHOMBOID PROTEASE"/>
    <property type="match status" value="1"/>
</dbReference>
<dbReference type="InterPro" id="IPR022764">
    <property type="entry name" value="Peptidase_S54_rhomboid_dom"/>
</dbReference>
<dbReference type="PROSITE" id="PS50222">
    <property type="entry name" value="EF_HAND_2"/>
    <property type="match status" value="2"/>
</dbReference>
<dbReference type="InterPro" id="IPR035952">
    <property type="entry name" value="Rhomboid-like_sf"/>
</dbReference>
<comment type="similarity">
    <text evidence="2">Belongs to the peptidase S54 family.</text>
</comment>
<keyword evidence="4" id="KW-0106">Calcium</keyword>
<dbReference type="GO" id="GO:0004252">
    <property type="term" value="F:serine-type endopeptidase activity"/>
    <property type="evidence" value="ECO:0007669"/>
    <property type="project" value="InterPro"/>
</dbReference>
<dbReference type="PROSITE" id="PS00018">
    <property type="entry name" value="EF_HAND_1"/>
    <property type="match status" value="1"/>
</dbReference>
<keyword evidence="6 8" id="KW-0472">Membrane</keyword>
<evidence type="ECO:0000313" key="11">
    <source>
        <dbReference type="Proteomes" id="UP000678499"/>
    </source>
</evidence>
<evidence type="ECO:0000256" key="8">
    <source>
        <dbReference type="SAM" id="Phobius"/>
    </source>
</evidence>
<dbReference type="GO" id="GO:0005509">
    <property type="term" value="F:calcium ion binding"/>
    <property type="evidence" value="ECO:0007669"/>
    <property type="project" value="InterPro"/>
</dbReference>
<feature type="transmembrane region" description="Helical" evidence="8">
    <location>
        <begin position="156"/>
        <end position="174"/>
    </location>
</feature>
<dbReference type="Pfam" id="PF01694">
    <property type="entry name" value="Rhomboid"/>
    <property type="match status" value="1"/>
</dbReference>
<evidence type="ECO:0000256" key="4">
    <source>
        <dbReference type="ARBA" id="ARBA00022837"/>
    </source>
</evidence>
<evidence type="ECO:0000256" key="5">
    <source>
        <dbReference type="ARBA" id="ARBA00022989"/>
    </source>
</evidence>
<evidence type="ECO:0000256" key="7">
    <source>
        <dbReference type="SAM" id="MobiDB-lite"/>
    </source>
</evidence>
<reference evidence="10" key="1">
    <citation type="submission" date="2020-11" db="EMBL/GenBank/DDBJ databases">
        <authorList>
            <person name="Tran Van P."/>
        </authorList>
    </citation>
    <scope>NUCLEOTIDE SEQUENCE</scope>
</reference>
<evidence type="ECO:0000259" key="9">
    <source>
        <dbReference type="PROSITE" id="PS50222"/>
    </source>
</evidence>
<dbReference type="PANTHER" id="PTHR45840">
    <property type="entry name" value="RHOMBOID-RELATED PROTEIN"/>
    <property type="match status" value="1"/>
</dbReference>
<dbReference type="CDD" id="cd00051">
    <property type="entry name" value="EFh"/>
    <property type="match status" value="1"/>
</dbReference>
<evidence type="ECO:0000256" key="6">
    <source>
        <dbReference type="ARBA" id="ARBA00023136"/>
    </source>
</evidence>
<dbReference type="GO" id="GO:0016020">
    <property type="term" value="C:membrane"/>
    <property type="evidence" value="ECO:0007669"/>
    <property type="project" value="UniProtKB-SubCell"/>
</dbReference>
<dbReference type="OrthoDB" id="418595at2759"/>
<keyword evidence="11" id="KW-1185">Reference proteome</keyword>
<dbReference type="SUPFAM" id="SSF144091">
    <property type="entry name" value="Rhomboid-like"/>
    <property type="match status" value="1"/>
</dbReference>
<keyword evidence="5 8" id="KW-1133">Transmembrane helix</keyword>
<dbReference type="InterPro" id="IPR018247">
    <property type="entry name" value="EF_Hand_1_Ca_BS"/>
</dbReference>
<feature type="transmembrane region" description="Helical" evidence="8">
    <location>
        <begin position="265"/>
        <end position="289"/>
    </location>
</feature>
<feature type="transmembrane region" description="Helical" evidence="8">
    <location>
        <begin position="384"/>
        <end position="404"/>
    </location>
</feature>
<feature type="domain" description="EF-hand" evidence="9">
    <location>
        <begin position="42"/>
        <end position="77"/>
    </location>
</feature>
<accession>A0A7R9BLJ6</accession>
<organism evidence="10">
    <name type="scientific">Notodromas monacha</name>
    <dbReference type="NCBI Taxonomy" id="399045"/>
    <lineage>
        <taxon>Eukaryota</taxon>
        <taxon>Metazoa</taxon>
        <taxon>Ecdysozoa</taxon>
        <taxon>Arthropoda</taxon>
        <taxon>Crustacea</taxon>
        <taxon>Oligostraca</taxon>
        <taxon>Ostracoda</taxon>
        <taxon>Podocopa</taxon>
        <taxon>Podocopida</taxon>
        <taxon>Cypridocopina</taxon>
        <taxon>Cypridoidea</taxon>
        <taxon>Cyprididae</taxon>
        <taxon>Notodromas</taxon>
    </lineage>
</organism>
<feature type="transmembrane region" description="Helical" evidence="8">
    <location>
        <begin position="416"/>
        <end position="439"/>
    </location>
</feature>
<feature type="transmembrane region" description="Helical" evidence="8">
    <location>
        <begin position="295"/>
        <end position="315"/>
    </location>
</feature>
<feature type="domain" description="EF-hand" evidence="9">
    <location>
        <begin position="80"/>
        <end position="115"/>
    </location>
</feature>
<feature type="region of interest" description="Disordered" evidence="7">
    <location>
        <begin position="1"/>
        <end position="31"/>
    </location>
</feature>
<feature type="transmembrane region" description="Helical" evidence="8">
    <location>
        <begin position="240"/>
        <end position="258"/>
    </location>
</feature>
<dbReference type="AlphaFoldDB" id="A0A7R9BLJ6"/>
<dbReference type="EMBL" id="CAJPEX010000637">
    <property type="protein sequence ID" value="CAG0916631.1"/>
    <property type="molecule type" value="Genomic_DNA"/>
</dbReference>
<gene>
    <name evidence="10" type="ORF">NMOB1V02_LOCUS4241</name>
</gene>
<sequence length="448" mass="50380">MATSDSEVESGARGRVIEMKPLNSRRQAREGQRKLVVQSKEDMIRAWRPIFDQFDHDGDGKVPLAELSHIFRGTPEGRDVPQEVIDDILDMADSSRDGYLDFEEFINMVRGQAIGAHRPMVRRMVQYAAFVVVPRKERRKTVTRYINEYSCFPPPLFIPLISAIEIALFAYFSYTTDVEGPIKAVGPIPTESDLIYDPTKRYQAWRFLSYMLVHAGWTHIIFNVLIQVVLGLPLEMVHHWWRILLIYCVGVICGSLGTSITDPNVYLVGASAGVYAIMAAHLSAVILNWSEMDFGWFRLVFFFVLTGIDVGVAVYHRYMDVDTKDTVTSHVTFGSGSPDSDHTIKERVMRIGSEGVGGAVARNSADVASLSGEKLHHRLRQPLLVGYAAHLGGALAGLLLGIVVLRNLRKQKWELYVWWVSLVLLAAIILAMMAWNVAFPSYFPAQTY</sequence>
<dbReference type="Gene3D" id="1.10.238.10">
    <property type="entry name" value="EF-hand"/>
    <property type="match status" value="1"/>
</dbReference>
<evidence type="ECO:0000256" key="2">
    <source>
        <dbReference type="ARBA" id="ARBA00009045"/>
    </source>
</evidence>
<dbReference type="InterPro" id="IPR051739">
    <property type="entry name" value="Rhomboid_IM_Serine_Proteases"/>
</dbReference>
<dbReference type="SMART" id="SM00054">
    <property type="entry name" value="EFh"/>
    <property type="match status" value="2"/>
</dbReference>
<dbReference type="InterPro" id="IPR002048">
    <property type="entry name" value="EF_hand_dom"/>
</dbReference>
<proteinExistence type="inferred from homology"/>
<feature type="transmembrane region" description="Helical" evidence="8">
    <location>
        <begin position="210"/>
        <end position="234"/>
    </location>
</feature>
<dbReference type="Proteomes" id="UP000678499">
    <property type="component" value="Unassembled WGS sequence"/>
</dbReference>
<dbReference type="InterPro" id="IPR011992">
    <property type="entry name" value="EF-hand-dom_pair"/>
</dbReference>
<evidence type="ECO:0000313" key="10">
    <source>
        <dbReference type="EMBL" id="CAD7276479.1"/>
    </source>
</evidence>
<dbReference type="SUPFAM" id="SSF47473">
    <property type="entry name" value="EF-hand"/>
    <property type="match status" value="1"/>
</dbReference>
<evidence type="ECO:0000256" key="1">
    <source>
        <dbReference type="ARBA" id="ARBA00004141"/>
    </source>
</evidence>
<name>A0A7R9BLJ6_9CRUS</name>
<dbReference type="EMBL" id="OA882674">
    <property type="protein sequence ID" value="CAD7276479.1"/>
    <property type="molecule type" value="Genomic_DNA"/>
</dbReference>
<keyword evidence="3 8" id="KW-0812">Transmembrane</keyword>
<protein>
    <recommendedName>
        <fullName evidence="9">EF-hand domain-containing protein</fullName>
    </recommendedName>
</protein>